<dbReference type="Gene3D" id="2.40.30.10">
    <property type="entry name" value="Translation factors"/>
    <property type="match status" value="2"/>
</dbReference>
<evidence type="ECO:0000259" key="4">
    <source>
        <dbReference type="PROSITE" id="PS51722"/>
    </source>
</evidence>
<evidence type="ECO:0000256" key="1">
    <source>
        <dbReference type="ARBA" id="ARBA00007249"/>
    </source>
</evidence>
<keyword evidence="6" id="KW-1185">Reference proteome</keyword>
<name>A0AAD5M2C8_PYTIN</name>
<proteinExistence type="inferred from homology"/>
<evidence type="ECO:0000313" key="6">
    <source>
        <dbReference type="Proteomes" id="UP001209570"/>
    </source>
</evidence>
<dbReference type="SUPFAM" id="SSF50465">
    <property type="entry name" value="EF-Tu/eEF-1alpha/eIF2-gamma C-terminal domain"/>
    <property type="match status" value="1"/>
</dbReference>
<dbReference type="EMBL" id="JAKCXM010000153">
    <property type="protein sequence ID" value="KAJ0400493.1"/>
    <property type="molecule type" value="Genomic_DNA"/>
</dbReference>
<keyword evidence="3" id="KW-0342">GTP-binding</keyword>
<dbReference type="GO" id="GO:0005525">
    <property type="term" value="F:GTP binding"/>
    <property type="evidence" value="ECO:0007669"/>
    <property type="project" value="UniProtKB-KW"/>
</dbReference>
<evidence type="ECO:0000313" key="5">
    <source>
        <dbReference type="EMBL" id="KAJ0400493.1"/>
    </source>
</evidence>
<dbReference type="InterPro" id="IPR027417">
    <property type="entry name" value="P-loop_NTPase"/>
</dbReference>
<dbReference type="PROSITE" id="PS51722">
    <property type="entry name" value="G_TR_2"/>
    <property type="match status" value="1"/>
</dbReference>
<dbReference type="SUPFAM" id="SSF50447">
    <property type="entry name" value="Translation proteins"/>
    <property type="match status" value="1"/>
</dbReference>
<dbReference type="Pfam" id="PF00009">
    <property type="entry name" value="GTP_EFTU"/>
    <property type="match status" value="1"/>
</dbReference>
<dbReference type="SUPFAM" id="SSF52540">
    <property type="entry name" value="P-loop containing nucleoside triphosphate hydrolases"/>
    <property type="match status" value="1"/>
</dbReference>
<evidence type="ECO:0000256" key="2">
    <source>
        <dbReference type="ARBA" id="ARBA00022741"/>
    </source>
</evidence>
<dbReference type="InterPro" id="IPR009000">
    <property type="entry name" value="Transl_B-barrel_sf"/>
</dbReference>
<keyword evidence="2" id="KW-0547">Nucleotide-binding</keyword>
<protein>
    <recommendedName>
        <fullName evidence="4">Tr-type G domain-containing protein</fullName>
    </recommendedName>
</protein>
<dbReference type="PANTHER" id="PTHR23115">
    <property type="entry name" value="TRANSLATION FACTOR"/>
    <property type="match status" value="1"/>
</dbReference>
<dbReference type="Pfam" id="PF03144">
    <property type="entry name" value="GTP_EFTU_D2"/>
    <property type="match status" value="1"/>
</dbReference>
<reference evidence="5" key="1">
    <citation type="submission" date="2021-12" db="EMBL/GenBank/DDBJ databases">
        <title>Prjna785345.</title>
        <authorList>
            <person name="Rujirawat T."/>
            <person name="Krajaejun T."/>
        </authorList>
    </citation>
    <scope>NUCLEOTIDE SEQUENCE</scope>
    <source>
        <strain evidence="5">Pi057C3</strain>
    </source>
</reference>
<evidence type="ECO:0000256" key="3">
    <source>
        <dbReference type="ARBA" id="ARBA00023134"/>
    </source>
</evidence>
<dbReference type="GO" id="GO:0003924">
    <property type="term" value="F:GTPase activity"/>
    <property type="evidence" value="ECO:0007669"/>
    <property type="project" value="InterPro"/>
</dbReference>
<dbReference type="AlphaFoldDB" id="A0AAD5M2C8"/>
<feature type="domain" description="Tr-type G" evidence="4">
    <location>
        <begin position="7"/>
        <end position="238"/>
    </location>
</feature>
<dbReference type="InterPro" id="IPR009001">
    <property type="entry name" value="Transl_elong_EF1A/Init_IF2_C"/>
</dbReference>
<dbReference type="Gene3D" id="3.40.50.300">
    <property type="entry name" value="P-loop containing nucleotide triphosphate hydrolases"/>
    <property type="match status" value="1"/>
</dbReference>
<gene>
    <name evidence="5" type="ORF">P43SY_006672</name>
</gene>
<dbReference type="InterPro" id="IPR004161">
    <property type="entry name" value="EFTu-like_2"/>
</dbReference>
<dbReference type="Proteomes" id="UP001209570">
    <property type="component" value="Unassembled WGS sequence"/>
</dbReference>
<sequence length="443" mass="47906">MVADAITSPVAIVVLGHINSGKSTLVGQLLVQCGMISEAQLATTAKLAVSGGRPTKAFAWLTDRTVDERARGFTINFSVHELSSSRGALTLVNTPGHPKHFKHTVWATSTADCALIVVSAPDDQFDSEFNPQYSGLTQEVCKLAFSQGIRQLVIAVNKMDDLTVDYDEAKFRNVCAIMLRYVRLVGFKDENVTFVPTAAWSGDNLTDPTTSMPWYTGPTLLDALHNLEPPRRVADKPLRMPIQVMYRVPGVGLVAFGRVETGEVRRGMSVAVGPGMQRVTVASIQHHRRDVVAAGPGCHVGVCIKDASDNKFKRGMVISDARCDPGVAALSITAQLALLSARAASIQLGSKLIVNCHTMRIPCIVTEIKFKLDRQTGEMLQTDSDELVADDAGVVVLEPQVPAVIESLREFPSLSRLVVCDRLRVVAVGVVRSVKKAQRPSAE</sequence>
<comment type="caution">
    <text evidence="5">The sequence shown here is derived from an EMBL/GenBank/DDBJ whole genome shotgun (WGS) entry which is preliminary data.</text>
</comment>
<dbReference type="Pfam" id="PF22594">
    <property type="entry name" value="GTP-eEF1A_C"/>
    <property type="match status" value="1"/>
</dbReference>
<comment type="similarity">
    <text evidence="1">Belongs to the TRAFAC class translation factor GTPase superfamily. Classic translation factor GTPase family. EF-Tu/EF-1A subfamily.</text>
</comment>
<dbReference type="PRINTS" id="PR00315">
    <property type="entry name" value="ELONGATNFCT"/>
</dbReference>
<dbReference type="InterPro" id="IPR000795">
    <property type="entry name" value="T_Tr_GTP-bd_dom"/>
</dbReference>
<dbReference type="InterPro" id="IPR050100">
    <property type="entry name" value="TRAFAC_GTPase_members"/>
</dbReference>
<accession>A0AAD5M2C8</accession>
<organism evidence="5 6">
    <name type="scientific">Pythium insidiosum</name>
    <name type="common">Pythiosis disease agent</name>
    <dbReference type="NCBI Taxonomy" id="114742"/>
    <lineage>
        <taxon>Eukaryota</taxon>
        <taxon>Sar</taxon>
        <taxon>Stramenopiles</taxon>
        <taxon>Oomycota</taxon>
        <taxon>Peronosporomycetes</taxon>
        <taxon>Pythiales</taxon>
        <taxon>Pythiaceae</taxon>
        <taxon>Pythium</taxon>
    </lineage>
</organism>
<dbReference type="InterPro" id="IPR054696">
    <property type="entry name" value="GTP-eEF1A_C"/>
</dbReference>